<evidence type="ECO:0000256" key="3">
    <source>
        <dbReference type="ARBA" id="ARBA00022525"/>
    </source>
</evidence>
<evidence type="ECO:0000259" key="4">
    <source>
        <dbReference type="Pfam" id="PF20147"/>
    </source>
</evidence>
<organism evidence="5 6">
    <name type="scientific">Rhizophagus irregularis (strain DAOM 197198w)</name>
    <name type="common">Glomus intraradices</name>
    <dbReference type="NCBI Taxonomy" id="1432141"/>
    <lineage>
        <taxon>Eukaryota</taxon>
        <taxon>Fungi</taxon>
        <taxon>Fungi incertae sedis</taxon>
        <taxon>Mucoromycota</taxon>
        <taxon>Glomeromycotina</taxon>
        <taxon>Glomeromycetes</taxon>
        <taxon>Glomerales</taxon>
        <taxon>Glomeraceae</taxon>
        <taxon>Rhizophagus</taxon>
    </lineage>
</organism>
<dbReference type="InterPro" id="IPR045379">
    <property type="entry name" value="Crinkler_N"/>
</dbReference>
<comment type="caution">
    <text evidence="5">The sequence shown here is derived from an EMBL/GenBank/DDBJ whole genome shotgun (WGS) entry which is preliminary data.</text>
</comment>
<keyword evidence="6" id="KW-1185">Reference proteome</keyword>
<accession>A0A015KHW9</accession>
<reference evidence="5 6" key="1">
    <citation type="submission" date="2014-02" db="EMBL/GenBank/DDBJ databases">
        <title>Single nucleus genome sequencing reveals high similarity among nuclei of an endomycorrhizal fungus.</title>
        <authorList>
            <person name="Lin K."/>
            <person name="Geurts R."/>
            <person name="Zhang Z."/>
            <person name="Limpens E."/>
            <person name="Saunders D.G."/>
            <person name="Mu D."/>
            <person name="Pang E."/>
            <person name="Cao H."/>
            <person name="Cha H."/>
            <person name="Lin T."/>
            <person name="Zhou Q."/>
            <person name="Shang Y."/>
            <person name="Li Y."/>
            <person name="Ivanov S."/>
            <person name="Sharma T."/>
            <person name="Velzen R.V."/>
            <person name="Ruijter N.D."/>
            <person name="Aanen D.K."/>
            <person name="Win J."/>
            <person name="Kamoun S."/>
            <person name="Bisseling T."/>
            <person name="Huang S."/>
        </authorList>
    </citation>
    <scope>NUCLEOTIDE SEQUENCE [LARGE SCALE GENOMIC DNA]</scope>
    <source>
        <strain evidence="6">DAOM197198w</strain>
    </source>
</reference>
<comment type="subcellular location">
    <subcellularLocation>
        <location evidence="1">Host cell</location>
    </subcellularLocation>
    <subcellularLocation>
        <location evidence="2">Secreted</location>
    </subcellularLocation>
</comment>
<proteinExistence type="predicted"/>
<protein>
    <recommendedName>
        <fullName evidence="4">Crinkler effector protein N-terminal domain-containing protein</fullName>
    </recommendedName>
</protein>
<name>A0A015KHW9_RHIIW</name>
<evidence type="ECO:0000256" key="1">
    <source>
        <dbReference type="ARBA" id="ARBA00004340"/>
    </source>
</evidence>
<dbReference type="HOGENOM" id="CLU_1732472_0_0_1"/>
<dbReference type="Pfam" id="PF20147">
    <property type="entry name" value="Crinkler"/>
    <property type="match status" value="1"/>
</dbReference>
<dbReference type="GO" id="GO:0005576">
    <property type="term" value="C:extracellular region"/>
    <property type="evidence" value="ECO:0007669"/>
    <property type="project" value="UniProtKB-SubCell"/>
</dbReference>
<feature type="domain" description="Crinkler effector protein N-terminal" evidence="4">
    <location>
        <begin position="2"/>
        <end position="98"/>
    </location>
</feature>
<dbReference type="GO" id="GO:0043657">
    <property type="term" value="C:host cell"/>
    <property type="evidence" value="ECO:0007669"/>
    <property type="project" value="UniProtKB-SubCell"/>
</dbReference>
<dbReference type="AlphaFoldDB" id="A0A015KHW9"/>
<keyword evidence="3" id="KW-0964">Secreted</keyword>
<sequence length="151" mass="16945">MLGCIILGEKNAFPVDFDAGKTIGQLKQIIKSQAGLDSLPHKLKLWKVSIIESKKYEINEGVDIKEKFGGEKLDNDLNTIGDHFKEQPPSRHIHIIVEQPPPATLPQDVVDWSNVNSIYNWIKTLKRSSEIAAPKVYFSFQPVVASSVTDY</sequence>
<dbReference type="OrthoDB" id="2304312at2759"/>
<gene>
    <name evidence="5" type="ORF">RirG_007550</name>
</gene>
<evidence type="ECO:0000256" key="2">
    <source>
        <dbReference type="ARBA" id="ARBA00004613"/>
    </source>
</evidence>
<evidence type="ECO:0000313" key="5">
    <source>
        <dbReference type="EMBL" id="EXX79235.1"/>
    </source>
</evidence>
<dbReference type="EMBL" id="JEMT01004825">
    <property type="protein sequence ID" value="EXX79235.1"/>
    <property type="molecule type" value="Genomic_DNA"/>
</dbReference>
<evidence type="ECO:0000313" key="6">
    <source>
        <dbReference type="Proteomes" id="UP000022910"/>
    </source>
</evidence>
<dbReference type="Proteomes" id="UP000022910">
    <property type="component" value="Unassembled WGS sequence"/>
</dbReference>